<proteinExistence type="predicted"/>
<dbReference type="RefSeq" id="WP_127690292.1">
    <property type="nucleotide sequence ID" value="NZ_RZUL01000002.1"/>
</dbReference>
<sequence length="177" mass="19500">MALIDWLLIPANNAIITWIGFAIGVAGTFLGLLGIAIALKQLKAIKNETEAAGAAISSVQLKVASFDAAEECRKASDLLVSIRTNLKISKWDQIISSYEDLIQAFLNLSHSTSLIEGEDRLLLQKHTQDMAKMCEAVRRRLAEGDSIIVLKGQDRALRNFTDILTKISFTVMRSLQQ</sequence>
<keyword evidence="3" id="KW-1185">Reference proteome</keyword>
<dbReference type="Proteomes" id="UP000282977">
    <property type="component" value="Unassembled WGS sequence"/>
</dbReference>
<evidence type="ECO:0000313" key="2">
    <source>
        <dbReference type="EMBL" id="RVT42109.1"/>
    </source>
</evidence>
<evidence type="ECO:0000313" key="3">
    <source>
        <dbReference type="Proteomes" id="UP000282977"/>
    </source>
</evidence>
<reference evidence="2 3" key="1">
    <citation type="submission" date="2019-01" db="EMBL/GenBank/DDBJ databases">
        <authorList>
            <person name="Chen W.-M."/>
        </authorList>
    </citation>
    <scope>NUCLEOTIDE SEQUENCE [LARGE SCALE GENOMIC DNA]</scope>
    <source>
        <strain evidence="2 3">TLA-22</strain>
    </source>
</reference>
<accession>A0A437J9B6</accession>
<comment type="caution">
    <text evidence="2">The sequence shown here is derived from an EMBL/GenBank/DDBJ whole genome shotgun (WGS) entry which is preliminary data.</text>
</comment>
<gene>
    <name evidence="2" type="ORF">ENE74_07740</name>
</gene>
<name>A0A437J9B6_9SPHN</name>
<dbReference type="AlphaFoldDB" id="A0A437J9B6"/>
<keyword evidence="1" id="KW-1133">Transmembrane helix</keyword>
<organism evidence="2 3">
    <name type="scientific">Sphingobium algorifonticola</name>
    <dbReference type="NCBI Taxonomy" id="2008318"/>
    <lineage>
        <taxon>Bacteria</taxon>
        <taxon>Pseudomonadati</taxon>
        <taxon>Pseudomonadota</taxon>
        <taxon>Alphaproteobacteria</taxon>
        <taxon>Sphingomonadales</taxon>
        <taxon>Sphingomonadaceae</taxon>
        <taxon>Sphingobium</taxon>
    </lineage>
</organism>
<keyword evidence="1" id="KW-0472">Membrane</keyword>
<feature type="transmembrane region" description="Helical" evidence="1">
    <location>
        <begin position="15"/>
        <end position="39"/>
    </location>
</feature>
<dbReference type="EMBL" id="RZUL01000002">
    <property type="protein sequence ID" value="RVT42109.1"/>
    <property type="molecule type" value="Genomic_DNA"/>
</dbReference>
<evidence type="ECO:0000256" key="1">
    <source>
        <dbReference type="SAM" id="Phobius"/>
    </source>
</evidence>
<protein>
    <submittedName>
        <fullName evidence="2">Uncharacterized protein</fullName>
    </submittedName>
</protein>
<keyword evidence="1" id="KW-0812">Transmembrane</keyword>